<dbReference type="EMBL" id="JBBHLI010000010">
    <property type="protein sequence ID" value="MEK9502222.1"/>
    <property type="molecule type" value="Genomic_DNA"/>
</dbReference>
<organism evidence="10 11">
    <name type="scientific">Gaopeijia maritima</name>
    <dbReference type="NCBI Taxonomy" id="3119007"/>
    <lineage>
        <taxon>Bacteria</taxon>
        <taxon>Pseudomonadati</taxon>
        <taxon>Gemmatimonadota</taxon>
        <taxon>Longimicrobiia</taxon>
        <taxon>Gaopeijiales</taxon>
        <taxon>Gaopeijiaceae</taxon>
        <taxon>Gaopeijia</taxon>
    </lineage>
</organism>
<evidence type="ECO:0000313" key="10">
    <source>
        <dbReference type="EMBL" id="MEK9502222.1"/>
    </source>
</evidence>
<dbReference type="InterPro" id="IPR054109">
    <property type="entry name" value="UBA_8"/>
</dbReference>
<sequence>MAISAKQVKELRDLTGAGMMDCKKALQETDGDLEQAVDLLRSKGAAKAAKREGKSASEGTIGTYVHHSGKVGVMIELNCETDFVANTEDFQQLARDLAMHIAAAGPLAVSSDSIPADEVERERAVYLAQVIEEGKPENIREKIVEGKINKWFKDVALLDQSFVKDPDQTISDLITTISAKTGEKIEVARFARFSIGG</sequence>
<protein>
    <recommendedName>
        <fullName evidence="2 5">Elongation factor Ts</fullName>
        <shortName evidence="5">EF-Ts</shortName>
    </recommendedName>
</protein>
<evidence type="ECO:0000259" key="9">
    <source>
        <dbReference type="Pfam" id="PF22566"/>
    </source>
</evidence>
<dbReference type="PROSITE" id="PS01127">
    <property type="entry name" value="EF_TS_2"/>
    <property type="match status" value="1"/>
</dbReference>
<dbReference type="Gene3D" id="1.10.8.10">
    <property type="entry name" value="DNA helicase RuvA subunit, C-terminal domain"/>
    <property type="match status" value="1"/>
</dbReference>
<dbReference type="SUPFAM" id="SSF46934">
    <property type="entry name" value="UBA-like"/>
    <property type="match status" value="1"/>
</dbReference>
<evidence type="ECO:0000256" key="3">
    <source>
        <dbReference type="ARBA" id="ARBA00022768"/>
    </source>
</evidence>
<feature type="domain" description="UBA-like" evidence="9">
    <location>
        <begin position="10"/>
        <end position="40"/>
    </location>
</feature>
<dbReference type="InterPro" id="IPR009060">
    <property type="entry name" value="UBA-like_sf"/>
</dbReference>
<dbReference type="RefSeq" id="WP_405274542.1">
    <property type="nucleotide sequence ID" value="NZ_CP144380.1"/>
</dbReference>
<dbReference type="PROSITE" id="PS01126">
    <property type="entry name" value="EF_TS_1"/>
    <property type="match status" value="1"/>
</dbReference>
<evidence type="ECO:0000256" key="4">
    <source>
        <dbReference type="ARBA" id="ARBA00022917"/>
    </source>
</evidence>
<dbReference type="PANTHER" id="PTHR11741:SF0">
    <property type="entry name" value="ELONGATION FACTOR TS, MITOCHONDRIAL"/>
    <property type="match status" value="1"/>
</dbReference>
<dbReference type="NCBIfam" id="TIGR00116">
    <property type="entry name" value="tsf"/>
    <property type="match status" value="1"/>
</dbReference>
<dbReference type="Gene3D" id="3.30.479.20">
    <property type="entry name" value="Elongation factor Ts, dimerisation domain"/>
    <property type="match status" value="1"/>
</dbReference>
<gene>
    <name evidence="5 10" type="primary">tsf</name>
    <name evidence="10" type="ORF">WI372_14610</name>
</gene>
<keyword evidence="3 5" id="KW-0251">Elongation factor</keyword>
<keyword evidence="4 5" id="KW-0648">Protein biosynthesis</keyword>
<evidence type="ECO:0000256" key="6">
    <source>
        <dbReference type="RuleBase" id="RU000642"/>
    </source>
</evidence>
<comment type="caution">
    <text evidence="10">The sequence shown here is derived from an EMBL/GenBank/DDBJ whole genome shotgun (WGS) entry which is preliminary data.</text>
</comment>
<proteinExistence type="inferred from homology"/>
<comment type="subcellular location">
    <subcellularLocation>
        <location evidence="5 7">Cytoplasm</location>
    </subcellularLocation>
</comment>
<dbReference type="InterPro" id="IPR018101">
    <property type="entry name" value="Transl_elong_Ts_CS"/>
</dbReference>
<dbReference type="Pfam" id="PF00889">
    <property type="entry name" value="EF_TS"/>
    <property type="match status" value="1"/>
</dbReference>
<dbReference type="InterPro" id="IPR001816">
    <property type="entry name" value="Transl_elong_EFTs/EF1B"/>
</dbReference>
<comment type="function">
    <text evidence="5 6">Associates with the EF-Tu.GDP complex and induces the exchange of GDP to GTP. It remains bound to the aminoacyl-tRNA.EF-Tu.GTP complex up to the GTP hydrolysis stage on the ribosome.</text>
</comment>
<dbReference type="GO" id="GO:0003746">
    <property type="term" value="F:translation elongation factor activity"/>
    <property type="evidence" value="ECO:0007669"/>
    <property type="project" value="UniProtKB-KW"/>
</dbReference>
<dbReference type="Pfam" id="PF22566">
    <property type="entry name" value="UBA_8"/>
    <property type="match status" value="1"/>
</dbReference>
<dbReference type="SUPFAM" id="SSF54713">
    <property type="entry name" value="Elongation factor Ts (EF-Ts), dimerisation domain"/>
    <property type="match status" value="1"/>
</dbReference>
<evidence type="ECO:0000256" key="2">
    <source>
        <dbReference type="ARBA" id="ARBA00016956"/>
    </source>
</evidence>
<name>A0ABU9EDN0_9BACT</name>
<dbReference type="Proteomes" id="UP001484239">
    <property type="component" value="Unassembled WGS sequence"/>
</dbReference>
<reference evidence="10 11" key="1">
    <citation type="submission" date="2024-02" db="EMBL/GenBank/DDBJ databases">
        <title>A novel Gemmatimonadota bacterium.</title>
        <authorList>
            <person name="Du Z.-J."/>
            <person name="Ye Y.-Q."/>
        </authorList>
    </citation>
    <scope>NUCLEOTIDE SEQUENCE [LARGE SCALE GENOMIC DNA]</scope>
    <source>
        <strain evidence="10 11">DH-20</strain>
    </source>
</reference>
<dbReference type="InterPro" id="IPR036402">
    <property type="entry name" value="EF-Ts_dimer_sf"/>
</dbReference>
<keyword evidence="11" id="KW-1185">Reference proteome</keyword>
<keyword evidence="5" id="KW-0963">Cytoplasm</keyword>
<evidence type="ECO:0000256" key="7">
    <source>
        <dbReference type="RuleBase" id="RU000643"/>
    </source>
</evidence>
<comment type="similarity">
    <text evidence="1 5 6">Belongs to the EF-Ts family.</text>
</comment>
<evidence type="ECO:0000256" key="1">
    <source>
        <dbReference type="ARBA" id="ARBA00005532"/>
    </source>
</evidence>
<dbReference type="CDD" id="cd14275">
    <property type="entry name" value="UBA_EF-Ts"/>
    <property type="match status" value="1"/>
</dbReference>
<evidence type="ECO:0000256" key="5">
    <source>
        <dbReference type="HAMAP-Rule" id="MF_00050"/>
    </source>
</evidence>
<dbReference type="Gene3D" id="1.10.286.20">
    <property type="match status" value="1"/>
</dbReference>
<dbReference type="InterPro" id="IPR014039">
    <property type="entry name" value="Transl_elong_EFTs/EF1B_dimer"/>
</dbReference>
<accession>A0ABU9EDN0</accession>
<dbReference type="HAMAP" id="MF_00050">
    <property type="entry name" value="EF_Ts"/>
    <property type="match status" value="1"/>
</dbReference>
<feature type="domain" description="Translation elongation factor EFTs/EF1B dimerisation" evidence="8">
    <location>
        <begin position="56"/>
        <end position="196"/>
    </location>
</feature>
<dbReference type="PANTHER" id="PTHR11741">
    <property type="entry name" value="ELONGATION FACTOR TS"/>
    <property type="match status" value="1"/>
</dbReference>
<evidence type="ECO:0000259" key="8">
    <source>
        <dbReference type="Pfam" id="PF00889"/>
    </source>
</evidence>
<feature type="region of interest" description="Involved in Mg(2+) ion dislocation from EF-Tu" evidence="5">
    <location>
        <begin position="81"/>
        <end position="84"/>
    </location>
</feature>
<evidence type="ECO:0000313" key="11">
    <source>
        <dbReference type="Proteomes" id="UP001484239"/>
    </source>
</evidence>